<evidence type="ECO:0000313" key="2">
    <source>
        <dbReference type="Proteomes" id="UP000547510"/>
    </source>
</evidence>
<reference evidence="1 2" key="1">
    <citation type="submission" date="2020-08" db="EMBL/GenBank/DDBJ databases">
        <title>Genomic Encyclopedia of Type Strains, Phase III (KMG-III): the genomes of soil and plant-associated and newly described type strains.</title>
        <authorList>
            <person name="Whitman W."/>
        </authorList>
    </citation>
    <scope>NUCLEOTIDE SEQUENCE [LARGE SCALE GENOMIC DNA]</scope>
    <source>
        <strain evidence="1 2">CECT 8640</strain>
    </source>
</reference>
<dbReference type="AlphaFoldDB" id="A0A841CMT3"/>
<proteinExistence type="predicted"/>
<organism evidence="1 2">
    <name type="scientific">Saccharothrix tamanrassetensis</name>
    <dbReference type="NCBI Taxonomy" id="1051531"/>
    <lineage>
        <taxon>Bacteria</taxon>
        <taxon>Bacillati</taxon>
        <taxon>Actinomycetota</taxon>
        <taxon>Actinomycetes</taxon>
        <taxon>Pseudonocardiales</taxon>
        <taxon>Pseudonocardiaceae</taxon>
        <taxon>Saccharothrix</taxon>
    </lineage>
</organism>
<dbReference type="Proteomes" id="UP000547510">
    <property type="component" value="Unassembled WGS sequence"/>
</dbReference>
<dbReference type="RefSeq" id="WP_184695345.1">
    <property type="nucleotide sequence ID" value="NZ_JACHJN010000009.1"/>
</dbReference>
<name>A0A841CMT3_9PSEU</name>
<protein>
    <recommendedName>
        <fullName evidence="3">Tetratricopeptide repeat protein</fullName>
    </recommendedName>
</protein>
<keyword evidence="2" id="KW-1185">Reference proteome</keyword>
<dbReference type="EMBL" id="JACHJN010000009">
    <property type="protein sequence ID" value="MBB5958931.1"/>
    <property type="molecule type" value="Genomic_DNA"/>
</dbReference>
<evidence type="ECO:0008006" key="3">
    <source>
        <dbReference type="Google" id="ProtNLM"/>
    </source>
</evidence>
<sequence length="93" mass="9973">MRTASSPVIPLALASAGGDDEAICRFEDLIPRMGAERLRGKAGRMTDLAGLYSKTGRLNEARDLVDQADTALGDVRSTRVTDRLATLRRSIAA</sequence>
<accession>A0A841CMT3</accession>
<gene>
    <name evidence="1" type="ORF">FHS29_005540</name>
</gene>
<evidence type="ECO:0000313" key="1">
    <source>
        <dbReference type="EMBL" id="MBB5958931.1"/>
    </source>
</evidence>
<comment type="caution">
    <text evidence="1">The sequence shown here is derived from an EMBL/GenBank/DDBJ whole genome shotgun (WGS) entry which is preliminary data.</text>
</comment>